<sequence length="117" mass="12706">MQRNISKVVSRLFSEDTIAWLLLVASLAIAAGIVYILAERPPFSLGTYIVYPGTGAQTTSEFLVTFFLYALAVAGLILVYEAPKYKSRPSLATMFLVSGVIVALISVILLLVVYGMK</sequence>
<dbReference type="Pfam" id="PF04756">
    <property type="entry name" value="OST3_OST6"/>
    <property type="match status" value="1"/>
</dbReference>
<accession>A0A7L9FIM2</accession>
<organism evidence="6 7">
    <name type="scientific">Infirmifilum lucidum</name>
    <dbReference type="NCBI Taxonomy" id="2776706"/>
    <lineage>
        <taxon>Archaea</taxon>
        <taxon>Thermoproteota</taxon>
        <taxon>Thermoprotei</taxon>
        <taxon>Thermofilales</taxon>
        <taxon>Thermofilaceae</taxon>
        <taxon>Infirmifilum</taxon>
    </lineage>
</organism>
<dbReference type="GeneID" id="59149009"/>
<keyword evidence="4 5" id="KW-0472">Membrane</keyword>
<evidence type="ECO:0000256" key="3">
    <source>
        <dbReference type="ARBA" id="ARBA00022989"/>
    </source>
</evidence>
<dbReference type="AlphaFoldDB" id="A0A7L9FIM2"/>
<gene>
    <name evidence="6" type="ORF">IG193_03895</name>
</gene>
<evidence type="ECO:0000313" key="6">
    <source>
        <dbReference type="EMBL" id="QOJ79609.1"/>
    </source>
</evidence>
<evidence type="ECO:0000256" key="1">
    <source>
        <dbReference type="ARBA" id="ARBA00004141"/>
    </source>
</evidence>
<feature type="transmembrane region" description="Helical" evidence="5">
    <location>
        <begin position="62"/>
        <end position="80"/>
    </location>
</feature>
<keyword evidence="2 5" id="KW-0812">Transmembrane</keyword>
<feature type="transmembrane region" description="Helical" evidence="5">
    <location>
        <begin position="20"/>
        <end position="38"/>
    </location>
</feature>
<name>A0A7L9FIM2_9CREN</name>
<dbReference type="KEGG" id="thel:IG193_03895"/>
<feature type="transmembrane region" description="Helical" evidence="5">
    <location>
        <begin position="92"/>
        <end position="114"/>
    </location>
</feature>
<dbReference type="Proteomes" id="UP000594121">
    <property type="component" value="Chromosome"/>
</dbReference>
<keyword evidence="3 5" id="KW-1133">Transmembrane helix</keyword>
<dbReference type="InParanoid" id="A0A7L9FIM2"/>
<evidence type="ECO:0000256" key="5">
    <source>
        <dbReference type="SAM" id="Phobius"/>
    </source>
</evidence>
<dbReference type="RefSeq" id="WP_192819581.1">
    <property type="nucleotide sequence ID" value="NZ_CP062310.1"/>
</dbReference>
<dbReference type="GO" id="GO:0016020">
    <property type="term" value="C:membrane"/>
    <property type="evidence" value="ECO:0007669"/>
    <property type="project" value="UniProtKB-SubCell"/>
</dbReference>
<protein>
    <submittedName>
        <fullName evidence="6">Uncharacterized protein</fullName>
    </submittedName>
</protein>
<evidence type="ECO:0000313" key="7">
    <source>
        <dbReference type="Proteomes" id="UP000594121"/>
    </source>
</evidence>
<dbReference type="EMBL" id="CP062310">
    <property type="protein sequence ID" value="QOJ79609.1"/>
    <property type="molecule type" value="Genomic_DNA"/>
</dbReference>
<comment type="subcellular location">
    <subcellularLocation>
        <location evidence="1">Membrane</location>
        <topology evidence="1">Multi-pass membrane protein</topology>
    </subcellularLocation>
</comment>
<keyword evidence="7" id="KW-1185">Reference proteome</keyword>
<evidence type="ECO:0000256" key="4">
    <source>
        <dbReference type="ARBA" id="ARBA00023136"/>
    </source>
</evidence>
<dbReference type="InterPro" id="IPR021149">
    <property type="entry name" value="OligosaccharylTrfase_OST3/OST6"/>
</dbReference>
<evidence type="ECO:0000256" key="2">
    <source>
        <dbReference type="ARBA" id="ARBA00022692"/>
    </source>
</evidence>
<proteinExistence type="predicted"/>
<reference evidence="6 7" key="1">
    <citation type="submission" date="2020-10" db="EMBL/GenBank/DDBJ databases">
        <title>Thermofilum lucidum 3507LT sp. nov. a novel member of Thermofilaceae family isolated from Chile hot spring, and proposal of description order Thermofilales.</title>
        <authorList>
            <person name="Zayulina K.S."/>
            <person name="Elcheninov A.G."/>
            <person name="Toshchakov S.V."/>
            <person name="Kublanov I.V."/>
        </authorList>
    </citation>
    <scope>NUCLEOTIDE SEQUENCE [LARGE SCALE GENOMIC DNA]</scope>
    <source>
        <strain evidence="6 7">3507LT</strain>
    </source>
</reference>